<comment type="caution">
    <text evidence="1">The sequence shown here is derived from an EMBL/GenBank/DDBJ whole genome shotgun (WGS) entry which is preliminary data.</text>
</comment>
<sequence>MNSVVVWRRSVPAALFLLVVVFLLCGCVADVGEVRDAAGMNRDEVSKLTLQQEFELNAQRYVHFEEVLRDAQLQISSGVWDWGGGETLPEPASNGGVGGGLPGANGHNSYYVKGTRIILPPGKNGDVAHLDPMRAYFDQKGWKSVTSQHKHTAEIEALTGDGYLINYTIRDSGQYSLSVYSELFWTNDADALFWAVAERRDSNFPNESLPGVWVAFPKWDDPVHPKILGQ</sequence>
<dbReference type="AlphaFoldDB" id="A0A0U1PTP7"/>
<dbReference type="STRING" id="145458.APU90_04700"/>
<reference evidence="1 2" key="1">
    <citation type="submission" date="2015-04" db="EMBL/GenBank/DDBJ databases">
        <title>Draft genome sequence of Rathayibacter toxicus strain FH-142 (AKA 70134 or CS 32), a Western Australian isolate.</title>
        <authorList>
            <consortium name="Consortium for Microbial Forensics and Genomics (microFORGE)"/>
            <person name="Knight B.M."/>
            <person name="Roberts D.P."/>
            <person name="Lin D."/>
            <person name="Hari K."/>
            <person name="Fletcher J."/>
            <person name="Melcher U."/>
            <person name="Blagden T."/>
            <person name="Luster D.G."/>
            <person name="Sechler A.J."/>
            <person name="Schneider W.L."/>
            <person name="Winegar R.A."/>
        </authorList>
    </citation>
    <scope>NUCLEOTIDE SEQUENCE [LARGE SCALE GENOMIC DNA]</scope>
    <source>
        <strain evidence="1 2">FH142</strain>
    </source>
</reference>
<dbReference type="PATRIC" id="fig|145458.8.peg.650"/>
<keyword evidence="2" id="KW-1185">Reference proteome</keyword>
<proteinExistence type="predicted"/>
<organism evidence="1 2">
    <name type="scientific">Rathayibacter toxicus</name>
    <dbReference type="NCBI Taxonomy" id="145458"/>
    <lineage>
        <taxon>Bacteria</taxon>
        <taxon>Bacillati</taxon>
        <taxon>Actinomycetota</taxon>
        <taxon>Actinomycetes</taxon>
        <taxon>Micrococcales</taxon>
        <taxon>Microbacteriaceae</taxon>
        <taxon>Rathayibacter</taxon>
    </lineage>
</organism>
<dbReference type="Proteomes" id="UP000052979">
    <property type="component" value="Unassembled WGS sequence"/>
</dbReference>
<dbReference type="EMBL" id="LBFI01000024">
    <property type="protein sequence ID" value="KKM46042.1"/>
    <property type="molecule type" value="Genomic_DNA"/>
</dbReference>
<accession>A0A0U1PTP7</accession>
<evidence type="ECO:0000313" key="2">
    <source>
        <dbReference type="Proteomes" id="UP000052979"/>
    </source>
</evidence>
<protein>
    <submittedName>
        <fullName evidence="1">Uncharacterized protein</fullName>
    </submittedName>
</protein>
<evidence type="ECO:0000313" key="1">
    <source>
        <dbReference type="EMBL" id="KKM46042.1"/>
    </source>
</evidence>
<gene>
    <name evidence="1" type="ORF">VT73_02805</name>
</gene>
<name>A0A0U1PTP7_9MICO</name>